<feature type="domain" description="Myb-like" evidence="2">
    <location>
        <begin position="810"/>
        <end position="855"/>
    </location>
</feature>
<evidence type="ECO:0000313" key="5">
    <source>
        <dbReference type="EMBL" id="ORZ00112.1"/>
    </source>
</evidence>
<feature type="compositionally biased region" description="Low complexity" evidence="1">
    <location>
        <begin position="561"/>
        <end position="579"/>
    </location>
</feature>
<feature type="compositionally biased region" description="Polar residues" evidence="1">
    <location>
        <begin position="22"/>
        <end position="31"/>
    </location>
</feature>
<dbReference type="InterPro" id="IPR017884">
    <property type="entry name" value="SANT_dom"/>
</dbReference>
<comment type="caution">
    <text evidence="5">The sequence shown here is derived from an EMBL/GenBank/DDBJ whole genome shotgun (WGS) entry which is preliminary data.</text>
</comment>
<dbReference type="AlphaFoldDB" id="A0A1X2HLF4"/>
<dbReference type="CDD" id="cd00167">
    <property type="entry name" value="SANT"/>
    <property type="match status" value="1"/>
</dbReference>
<feature type="domain" description="HTH myb-type" evidence="4">
    <location>
        <begin position="810"/>
        <end position="857"/>
    </location>
</feature>
<feature type="compositionally biased region" description="Basic and acidic residues" evidence="1">
    <location>
        <begin position="462"/>
        <end position="474"/>
    </location>
</feature>
<feature type="compositionally biased region" description="Low complexity" evidence="1">
    <location>
        <begin position="514"/>
        <end position="532"/>
    </location>
</feature>
<dbReference type="SMART" id="SM00717">
    <property type="entry name" value="SANT"/>
    <property type="match status" value="1"/>
</dbReference>
<feature type="compositionally biased region" description="Low complexity" evidence="1">
    <location>
        <begin position="142"/>
        <end position="151"/>
    </location>
</feature>
<dbReference type="Gene3D" id="1.10.10.60">
    <property type="entry name" value="Homeodomain-like"/>
    <property type="match status" value="1"/>
</dbReference>
<feature type="compositionally biased region" description="Polar residues" evidence="1">
    <location>
        <begin position="215"/>
        <end position="224"/>
    </location>
</feature>
<feature type="compositionally biased region" description="Pro residues" evidence="1">
    <location>
        <begin position="199"/>
        <end position="213"/>
    </location>
</feature>
<feature type="domain" description="SANT" evidence="3">
    <location>
        <begin position="813"/>
        <end position="861"/>
    </location>
</feature>
<feature type="compositionally biased region" description="Polar residues" evidence="1">
    <location>
        <begin position="59"/>
        <end position="86"/>
    </location>
</feature>
<evidence type="ECO:0000256" key="1">
    <source>
        <dbReference type="SAM" id="MobiDB-lite"/>
    </source>
</evidence>
<feature type="compositionally biased region" description="Low complexity" evidence="1">
    <location>
        <begin position="37"/>
        <end position="48"/>
    </location>
</feature>
<gene>
    <name evidence="5" type="ORF">BCR43DRAFT_484692</name>
</gene>
<feature type="compositionally biased region" description="Low complexity" evidence="1">
    <location>
        <begin position="159"/>
        <end position="171"/>
    </location>
</feature>
<dbReference type="PROSITE" id="PS50090">
    <property type="entry name" value="MYB_LIKE"/>
    <property type="match status" value="1"/>
</dbReference>
<sequence length="882" mass="95764">MFVKKGTKRFKPTAPADRSNREQTAAVTSNLPHLPVAAASQPAAARNMAHQHGHDLTLETMTSAGNQENVPNATADQDASVTSLQPEQALHHTPSSVSHANDLTMDDSKDQSKERKRKVPLSGVQHFRVAKSPRLGDAIPRATDSASSTCSPPAPPSGPDFASGSTSSSPSESPPSPALLGLQFPPPFDDVQSATNTPNRPPSPHAVPIPIPSNAPDSRSSVSAHTVIRTSPPRHSPSAGESASVRANSVGRQSSGTFPLGQPKSSASSSSKNASGSRSGSKRCSSKDESGSRSGGKRSSKDGSGSHSGSKHSSKDESGSHSGSKRSSSGDTGYPSSIKRRKRHPSALQRLARAKGSAHDAAPPNSLHKLYGSSGIPKAVPFRKKRVPFAAKPGLETVPEEDVIPEDDFTGHYASSNVRQQMSPGQQTEEYQEQQPLERAREEFEITRCQPLSEADTVSLREVLEECDDRRDDAAETPGSASVASSANASSPTVSIQDKPYVPVDVRWELQSDTHASSSTSAASPASFTAAPHPRPPTSEIGSDSRSLPHIQTSNTHMSVSQSSTALQSPSSSTPALPQGSPSLFDIMKNIGKEQPDDCSPQMKALLSQVGAANPALLKYDPATRSPPTKEWPYLPEGVEQKILLTPVKHRVQPLKDVTPLLKKREQYQPLPPLDPSLPRRSIRIKDVKQTVREFEALLEPKPRRKGKTVPELREQVEKEREFDQRREAMLKRHIPIPQVELVDGEIRLKEPTAEPELEEAEESQSEREPEPEAAIPSEPDLGNAETAGNLYRVEEEDGEHNQQLNTKAKSKRTGKTWSESERILLYEALKEHKGDWDKVADAIPNRTYKQVRRRTKFECERHPARVLSELGEDHGLPYFLY</sequence>
<feature type="region of interest" description="Disordered" evidence="1">
    <location>
        <begin position="663"/>
        <end position="682"/>
    </location>
</feature>
<feature type="region of interest" description="Disordered" evidence="1">
    <location>
        <begin position="398"/>
        <end position="585"/>
    </location>
</feature>
<feature type="compositionally biased region" description="Low complexity" evidence="1">
    <location>
        <begin position="480"/>
        <end position="491"/>
    </location>
</feature>
<dbReference type="SUPFAM" id="SSF46689">
    <property type="entry name" value="Homeodomain-like"/>
    <property type="match status" value="1"/>
</dbReference>
<feature type="compositionally biased region" description="Polar residues" evidence="1">
    <location>
        <begin position="413"/>
        <end position="435"/>
    </location>
</feature>
<feature type="region of interest" description="Disordered" evidence="1">
    <location>
        <begin position="744"/>
        <end position="818"/>
    </location>
</feature>
<feature type="compositionally biased region" description="Basic and acidic residues" evidence="1">
    <location>
        <begin position="436"/>
        <end position="446"/>
    </location>
</feature>
<evidence type="ECO:0000259" key="2">
    <source>
        <dbReference type="PROSITE" id="PS50090"/>
    </source>
</evidence>
<dbReference type="PROSITE" id="PS51293">
    <property type="entry name" value="SANT"/>
    <property type="match status" value="1"/>
</dbReference>
<name>A0A1X2HLF4_SYNRA</name>
<proteinExistence type="predicted"/>
<dbReference type="OMA" id="FECERHP"/>
<feature type="compositionally biased region" description="Low complexity" evidence="1">
    <location>
        <begin position="320"/>
        <end position="330"/>
    </location>
</feature>
<reference evidence="5 6" key="1">
    <citation type="submission" date="2016-07" db="EMBL/GenBank/DDBJ databases">
        <title>Pervasive Adenine N6-methylation of Active Genes in Fungi.</title>
        <authorList>
            <consortium name="DOE Joint Genome Institute"/>
            <person name="Mondo S.J."/>
            <person name="Dannebaum R.O."/>
            <person name="Kuo R.C."/>
            <person name="Labutti K."/>
            <person name="Haridas S."/>
            <person name="Kuo A."/>
            <person name="Salamov A."/>
            <person name="Ahrendt S.R."/>
            <person name="Lipzen A."/>
            <person name="Sullivan W."/>
            <person name="Andreopoulos W.B."/>
            <person name="Clum A."/>
            <person name="Lindquist E."/>
            <person name="Daum C."/>
            <person name="Ramamoorthy G.K."/>
            <person name="Gryganskyi A."/>
            <person name="Culley D."/>
            <person name="Magnuson J.K."/>
            <person name="James T.Y."/>
            <person name="O'Malley M.A."/>
            <person name="Stajich J.E."/>
            <person name="Spatafora J.W."/>
            <person name="Visel A."/>
            <person name="Grigoriev I.V."/>
        </authorList>
    </citation>
    <scope>NUCLEOTIDE SEQUENCE [LARGE SCALE GENOMIC DNA]</scope>
    <source>
        <strain evidence="5 6">NRRL 2496</strain>
    </source>
</reference>
<evidence type="ECO:0000313" key="6">
    <source>
        <dbReference type="Proteomes" id="UP000242180"/>
    </source>
</evidence>
<feature type="compositionally biased region" description="Acidic residues" evidence="1">
    <location>
        <begin position="754"/>
        <end position="764"/>
    </location>
</feature>
<evidence type="ECO:0000259" key="4">
    <source>
        <dbReference type="PROSITE" id="PS51294"/>
    </source>
</evidence>
<dbReference type="Proteomes" id="UP000242180">
    <property type="component" value="Unassembled WGS sequence"/>
</dbReference>
<protein>
    <submittedName>
        <fullName evidence="5">Uncharacterized protein</fullName>
    </submittedName>
</protein>
<dbReference type="PROSITE" id="PS51294">
    <property type="entry name" value="HTH_MYB"/>
    <property type="match status" value="1"/>
</dbReference>
<evidence type="ECO:0000259" key="3">
    <source>
        <dbReference type="PROSITE" id="PS51293"/>
    </source>
</evidence>
<feature type="compositionally biased region" description="Basic residues" evidence="1">
    <location>
        <begin position="1"/>
        <end position="11"/>
    </location>
</feature>
<dbReference type="InParanoid" id="A0A1X2HLF4"/>
<dbReference type="InterPro" id="IPR009057">
    <property type="entry name" value="Homeodomain-like_sf"/>
</dbReference>
<dbReference type="InterPro" id="IPR017930">
    <property type="entry name" value="Myb_dom"/>
</dbReference>
<keyword evidence="6" id="KW-1185">Reference proteome</keyword>
<feature type="compositionally biased region" description="Acidic residues" evidence="1">
    <location>
        <begin position="398"/>
        <end position="408"/>
    </location>
</feature>
<feature type="region of interest" description="Disordered" evidence="1">
    <location>
        <begin position="1"/>
        <end position="377"/>
    </location>
</feature>
<feature type="compositionally biased region" description="Polar residues" evidence="1">
    <location>
        <begin position="239"/>
        <end position="257"/>
    </location>
</feature>
<dbReference type="InterPro" id="IPR001005">
    <property type="entry name" value="SANT/Myb"/>
</dbReference>
<feature type="compositionally biased region" description="Polar residues" evidence="1">
    <location>
        <begin position="540"/>
        <end position="560"/>
    </location>
</feature>
<feature type="compositionally biased region" description="Low complexity" evidence="1">
    <location>
        <begin position="265"/>
        <end position="283"/>
    </location>
</feature>
<dbReference type="Pfam" id="PF00249">
    <property type="entry name" value="Myb_DNA-binding"/>
    <property type="match status" value="1"/>
</dbReference>
<dbReference type="EMBL" id="MCGN01000002">
    <property type="protein sequence ID" value="ORZ00112.1"/>
    <property type="molecule type" value="Genomic_DNA"/>
</dbReference>
<organism evidence="5 6">
    <name type="scientific">Syncephalastrum racemosum</name>
    <name type="common">Filamentous fungus</name>
    <dbReference type="NCBI Taxonomy" id="13706"/>
    <lineage>
        <taxon>Eukaryota</taxon>
        <taxon>Fungi</taxon>
        <taxon>Fungi incertae sedis</taxon>
        <taxon>Mucoromycota</taxon>
        <taxon>Mucoromycotina</taxon>
        <taxon>Mucoromycetes</taxon>
        <taxon>Mucorales</taxon>
        <taxon>Syncephalastraceae</taxon>
        <taxon>Syncephalastrum</taxon>
    </lineage>
</organism>
<dbReference type="STRING" id="13706.A0A1X2HLF4"/>
<accession>A0A1X2HLF4</accession>